<evidence type="ECO:0000313" key="3">
    <source>
        <dbReference type="Proteomes" id="UP000196573"/>
    </source>
</evidence>
<dbReference type="InterPro" id="IPR007730">
    <property type="entry name" value="SPOR-like_dom"/>
</dbReference>
<protein>
    <submittedName>
        <fullName evidence="2">Sporulation related domain protein</fullName>
    </submittedName>
</protein>
<dbReference type="Pfam" id="PF05036">
    <property type="entry name" value="SPOR"/>
    <property type="match status" value="1"/>
</dbReference>
<dbReference type="RefSeq" id="WP_087112186.1">
    <property type="nucleotide sequence ID" value="NZ_CBCSCN010000010.1"/>
</dbReference>
<dbReference type="GO" id="GO:0042834">
    <property type="term" value="F:peptidoglycan binding"/>
    <property type="evidence" value="ECO:0007669"/>
    <property type="project" value="InterPro"/>
</dbReference>
<dbReference type="PROSITE" id="PS51724">
    <property type="entry name" value="SPOR"/>
    <property type="match status" value="1"/>
</dbReference>
<evidence type="ECO:0000313" key="2">
    <source>
        <dbReference type="EMBL" id="SMA49745.1"/>
    </source>
</evidence>
<dbReference type="SUPFAM" id="SSF110997">
    <property type="entry name" value="Sporulation related repeat"/>
    <property type="match status" value="1"/>
</dbReference>
<name>A0A1X7AN85_9GAMM</name>
<dbReference type="AlphaFoldDB" id="A0A1X7AN85"/>
<dbReference type="Gene3D" id="3.30.70.1070">
    <property type="entry name" value="Sporulation related repeat"/>
    <property type="match status" value="1"/>
</dbReference>
<dbReference type="Proteomes" id="UP000196573">
    <property type="component" value="Unassembled WGS sequence"/>
</dbReference>
<dbReference type="EMBL" id="FWPT01000008">
    <property type="protein sequence ID" value="SMA49745.1"/>
    <property type="molecule type" value="Genomic_DNA"/>
</dbReference>
<sequence>MVMRWILALLVAANIGYFVYHGWFGPVDADVKPEKEPVATSGERIQLLDEAIARGNAVRATNPQPGVTEVPVRRAQLCTQIGAFQAQETAGQVQQRLMSASIGSEIKEVKVPTAPDYWVFIPPLPSRDMALRKLRSLQASKIDSFIITEGELANGISLGLFTQRAHADKLLKQRLAAGYEAELKEVERFQSEYWIEVRREDRELLSKELWEGIHSRYGFAEKVDNLCDTTVARPGEFQ</sequence>
<dbReference type="OrthoDB" id="6193567at2"/>
<proteinExistence type="predicted"/>
<feature type="domain" description="SPOR" evidence="1">
    <location>
        <begin position="71"/>
        <end position="149"/>
    </location>
</feature>
<keyword evidence="3" id="KW-1185">Reference proteome</keyword>
<evidence type="ECO:0000259" key="1">
    <source>
        <dbReference type="PROSITE" id="PS51724"/>
    </source>
</evidence>
<organism evidence="2 3">
    <name type="scientific">Parendozoicomonas haliclonae</name>
    <dbReference type="NCBI Taxonomy" id="1960125"/>
    <lineage>
        <taxon>Bacteria</taxon>
        <taxon>Pseudomonadati</taxon>
        <taxon>Pseudomonadota</taxon>
        <taxon>Gammaproteobacteria</taxon>
        <taxon>Oceanospirillales</taxon>
        <taxon>Endozoicomonadaceae</taxon>
        <taxon>Parendozoicomonas</taxon>
    </lineage>
</organism>
<dbReference type="InterPro" id="IPR036680">
    <property type="entry name" value="SPOR-like_sf"/>
</dbReference>
<gene>
    <name evidence="2" type="ORF">EHSB41UT_03531</name>
</gene>
<accession>A0A1X7AN85</accession>
<reference evidence="2 3" key="1">
    <citation type="submission" date="2017-03" db="EMBL/GenBank/DDBJ databases">
        <authorList>
            <person name="Afonso C.L."/>
            <person name="Miller P.J."/>
            <person name="Scott M.A."/>
            <person name="Spackman E."/>
            <person name="Goraichik I."/>
            <person name="Dimitrov K.M."/>
            <person name="Suarez D.L."/>
            <person name="Swayne D.E."/>
        </authorList>
    </citation>
    <scope>NUCLEOTIDE SEQUENCE [LARGE SCALE GENOMIC DNA]</scope>
    <source>
        <strain evidence="2">SB41UT1</strain>
    </source>
</reference>